<dbReference type="AlphaFoldDB" id="A0A699HH64"/>
<dbReference type="EMBL" id="BKCJ010139776">
    <property type="protein sequence ID" value="GEX93066.1"/>
    <property type="molecule type" value="Genomic_DNA"/>
</dbReference>
<accession>A0A699HH64</accession>
<gene>
    <name evidence="1" type="ORF">Tci_365041</name>
</gene>
<name>A0A699HH64_TANCI</name>
<evidence type="ECO:0000313" key="1">
    <source>
        <dbReference type="EMBL" id="GEX93066.1"/>
    </source>
</evidence>
<sequence length="139" mass="15540">MASMNTRLNIEKLDGNIIQKHGGVHRVQIEKHVWFEVELQGAQGNHEAVIFQVSNDDAAVAQRRLEGKQLEENTKHGLLGKEAGKVTPWYKDQDRQMLMVEDNVGNQFRTNAMQNVRNQVALNASQNPGVQNVGNQNGA</sequence>
<proteinExistence type="predicted"/>
<organism evidence="1">
    <name type="scientific">Tanacetum cinerariifolium</name>
    <name type="common">Dalmatian daisy</name>
    <name type="synonym">Chrysanthemum cinerariifolium</name>
    <dbReference type="NCBI Taxonomy" id="118510"/>
    <lineage>
        <taxon>Eukaryota</taxon>
        <taxon>Viridiplantae</taxon>
        <taxon>Streptophyta</taxon>
        <taxon>Embryophyta</taxon>
        <taxon>Tracheophyta</taxon>
        <taxon>Spermatophyta</taxon>
        <taxon>Magnoliopsida</taxon>
        <taxon>eudicotyledons</taxon>
        <taxon>Gunneridae</taxon>
        <taxon>Pentapetalae</taxon>
        <taxon>asterids</taxon>
        <taxon>campanulids</taxon>
        <taxon>Asterales</taxon>
        <taxon>Asteraceae</taxon>
        <taxon>Asteroideae</taxon>
        <taxon>Anthemideae</taxon>
        <taxon>Anthemidinae</taxon>
        <taxon>Tanacetum</taxon>
    </lineage>
</organism>
<comment type="caution">
    <text evidence="1">The sequence shown here is derived from an EMBL/GenBank/DDBJ whole genome shotgun (WGS) entry which is preliminary data.</text>
</comment>
<protein>
    <submittedName>
        <fullName evidence="1">Uncharacterized protein</fullName>
    </submittedName>
</protein>
<reference evidence="1" key="1">
    <citation type="journal article" date="2019" name="Sci. Rep.">
        <title>Draft genome of Tanacetum cinerariifolium, the natural source of mosquito coil.</title>
        <authorList>
            <person name="Yamashiro T."/>
            <person name="Shiraishi A."/>
            <person name="Satake H."/>
            <person name="Nakayama K."/>
        </authorList>
    </citation>
    <scope>NUCLEOTIDE SEQUENCE</scope>
</reference>